<dbReference type="GO" id="GO:0045493">
    <property type="term" value="P:xylan catabolic process"/>
    <property type="evidence" value="ECO:0007669"/>
    <property type="project" value="UniProtKB-KW"/>
</dbReference>
<dbReference type="OrthoDB" id="9764953at2"/>
<dbReference type="AlphaFoldDB" id="L0DCF0"/>
<dbReference type="PANTHER" id="PTHR38050">
    <property type="match status" value="1"/>
</dbReference>
<gene>
    <name evidence="8" type="ordered locus">Sinac_2227</name>
</gene>
<keyword evidence="7" id="KW-0624">Polysaccharide degradation</keyword>
<protein>
    <submittedName>
        <fullName evidence="8">Poly(3-hydroxybutyrate) depolymerase</fullName>
    </submittedName>
</protein>
<dbReference type="STRING" id="886293.Sinac_2227"/>
<proteinExistence type="predicted"/>
<evidence type="ECO:0000256" key="2">
    <source>
        <dbReference type="ARBA" id="ARBA00022525"/>
    </source>
</evidence>
<dbReference type="Proteomes" id="UP000010798">
    <property type="component" value="Chromosome"/>
</dbReference>
<evidence type="ECO:0000256" key="3">
    <source>
        <dbReference type="ARBA" id="ARBA00022651"/>
    </source>
</evidence>
<dbReference type="Gene3D" id="3.40.50.1820">
    <property type="entry name" value="alpha/beta hydrolase"/>
    <property type="match status" value="1"/>
</dbReference>
<dbReference type="HOGENOM" id="CLU_027551_4_1_0"/>
<keyword evidence="9" id="KW-1185">Reference proteome</keyword>
<dbReference type="eggNOG" id="COG3509">
    <property type="taxonomic scope" value="Bacteria"/>
</dbReference>
<reference evidence="8 9" key="1">
    <citation type="submission" date="2012-02" db="EMBL/GenBank/DDBJ databases">
        <title>Complete sequence of chromosome of Singulisphaera acidiphila DSM 18658.</title>
        <authorList>
            <consortium name="US DOE Joint Genome Institute (JGI-PGF)"/>
            <person name="Lucas S."/>
            <person name="Copeland A."/>
            <person name="Lapidus A."/>
            <person name="Glavina del Rio T."/>
            <person name="Dalin E."/>
            <person name="Tice H."/>
            <person name="Bruce D."/>
            <person name="Goodwin L."/>
            <person name="Pitluck S."/>
            <person name="Peters L."/>
            <person name="Ovchinnikova G."/>
            <person name="Chertkov O."/>
            <person name="Kyrpides N."/>
            <person name="Mavromatis K."/>
            <person name="Ivanova N."/>
            <person name="Brettin T."/>
            <person name="Detter J.C."/>
            <person name="Han C."/>
            <person name="Larimer F."/>
            <person name="Land M."/>
            <person name="Hauser L."/>
            <person name="Markowitz V."/>
            <person name="Cheng J.-F."/>
            <person name="Hugenholtz P."/>
            <person name="Woyke T."/>
            <person name="Wu D."/>
            <person name="Tindall B."/>
            <person name="Pomrenke H."/>
            <person name="Brambilla E."/>
            <person name="Klenk H.-P."/>
            <person name="Eisen J.A."/>
        </authorList>
    </citation>
    <scope>NUCLEOTIDE SEQUENCE [LARGE SCALE GENOMIC DNA]</scope>
    <source>
        <strain evidence="9">ATCC BAA-1392 / DSM 18658 / VKM B-2454 / MOB10</strain>
    </source>
</reference>
<dbReference type="KEGG" id="saci:Sinac_2227"/>
<dbReference type="Pfam" id="PF10503">
    <property type="entry name" value="Esterase_PHB"/>
    <property type="match status" value="1"/>
</dbReference>
<keyword evidence="5" id="KW-0378">Hydrolase</keyword>
<evidence type="ECO:0000313" key="8">
    <source>
        <dbReference type="EMBL" id="AGA26545.1"/>
    </source>
</evidence>
<dbReference type="InterPro" id="IPR043595">
    <property type="entry name" value="FaeB/C/D"/>
</dbReference>
<sequence>MVPLLALTLVITQISALEPGDSTRTITVGDLERSYLVHVPKSYDGSKPVPVVLVFHGGGSNAGQWVRFCGLNETADKAGFIAVYPNGTGKKIEGYPEDVLTWNGGRRQPGGNDALLQKVDDVSFTRELLDDLAKVAKVDAQRVYATGMSMGAIMTYRLASELSDRIAAIAPVCGPMGTETCRPKRPVSVIHFHGTEDEAVPLKGGKGKLDVSGTDFYSVDHSIRAWVKANGCHEKPTTDELPDRVDDGTKVIRKTYSGGEDGSQVVLVVIEGGGHTWPGREFGPELKVLGKSTKDVAANALIWEFFENHPMKPSTTQRASKQPTTNLP</sequence>
<keyword evidence="4" id="KW-0732">Signal</keyword>
<keyword evidence="6" id="KW-0119">Carbohydrate metabolism</keyword>
<dbReference type="RefSeq" id="WP_015245701.1">
    <property type="nucleotide sequence ID" value="NC_019892.1"/>
</dbReference>
<evidence type="ECO:0000256" key="1">
    <source>
        <dbReference type="ARBA" id="ARBA00004613"/>
    </source>
</evidence>
<evidence type="ECO:0000256" key="7">
    <source>
        <dbReference type="ARBA" id="ARBA00023326"/>
    </source>
</evidence>
<dbReference type="SUPFAM" id="SSF53474">
    <property type="entry name" value="alpha/beta-Hydrolases"/>
    <property type="match status" value="1"/>
</dbReference>
<dbReference type="GO" id="GO:0005576">
    <property type="term" value="C:extracellular region"/>
    <property type="evidence" value="ECO:0007669"/>
    <property type="project" value="UniProtKB-SubCell"/>
</dbReference>
<keyword evidence="2" id="KW-0964">Secreted</keyword>
<dbReference type="GO" id="GO:0030600">
    <property type="term" value="F:feruloyl esterase activity"/>
    <property type="evidence" value="ECO:0007669"/>
    <property type="project" value="InterPro"/>
</dbReference>
<dbReference type="EMBL" id="CP003364">
    <property type="protein sequence ID" value="AGA26545.1"/>
    <property type="molecule type" value="Genomic_DNA"/>
</dbReference>
<evidence type="ECO:0000313" key="9">
    <source>
        <dbReference type="Proteomes" id="UP000010798"/>
    </source>
</evidence>
<evidence type="ECO:0000256" key="6">
    <source>
        <dbReference type="ARBA" id="ARBA00023277"/>
    </source>
</evidence>
<evidence type="ECO:0000256" key="4">
    <source>
        <dbReference type="ARBA" id="ARBA00022729"/>
    </source>
</evidence>
<dbReference type="InterPro" id="IPR029058">
    <property type="entry name" value="AB_hydrolase_fold"/>
</dbReference>
<dbReference type="PANTHER" id="PTHR38050:SF2">
    <property type="entry name" value="FERULOYL ESTERASE C-RELATED"/>
    <property type="match status" value="1"/>
</dbReference>
<evidence type="ECO:0000256" key="5">
    <source>
        <dbReference type="ARBA" id="ARBA00022801"/>
    </source>
</evidence>
<keyword evidence="3" id="KW-0858">Xylan degradation</keyword>
<accession>L0DCF0</accession>
<name>L0DCF0_SINAD</name>
<organism evidence="8 9">
    <name type="scientific">Singulisphaera acidiphila (strain ATCC BAA-1392 / DSM 18658 / VKM B-2454 / MOB10)</name>
    <dbReference type="NCBI Taxonomy" id="886293"/>
    <lineage>
        <taxon>Bacteria</taxon>
        <taxon>Pseudomonadati</taxon>
        <taxon>Planctomycetota</taxon>
        <taxon>Planctomycetia</taxon>
        <taxon>Isosphaerales</taxon>
        <taxon>Isosphaeraceae</taxon>
        <taxon>Singulisphaera</taxon>
    </lineage>
</organism>
<comment type="subcellular location">
    <subcellularLocation>
        <location evidence="1">Secreted</location>
    </subcellularLocation>
</comment>
<dbReference type="InterPro" id="IPR010126">
    <property type="entry name" value="Esterase_phb"/>
</dbReference>